<proteinExistence type="predicted"/>
<dbReference type="Pfam" id="PF00672">
    <property type="entry name" value="HAMP"/>
    <property type="match status" value="1"/>
</dbReference>
<comment type="subcellular location">
    <subcellularLocation>
        <location evidence="2">Cell inner membrane</location>
        <topology evidence="2">Multi-pass membrane protein</topology>
    </subcellularLocation>
</comment>
<keyword evidence="13 14" id="KW-0472">Membrane</keyword>
<dbReference type="FunFam" id="3.30.565.10:FF:000006">
    <property type="entry name" value="Sensor histidine kinase WalK"/>
    <property type="match status" value="1"/>
</dbReference>
<dbReference type="InterPro" id="IPR036097">
    <property type="entry name" value="HisK_dim/P_sf"/>
</dbReference>
<sequence length="469" mass="51144">MRKRSLTARLALAFALIAGLTFSGVGIYLYGSLASQIIDRDDAELLRKAARAQQELAELRSSPTENRWEEVLGVVKGNEEFGIRILDARGVQLAAAGARYGIKPIAGGAYAKVRDAAGSIQAWSTPSDMPVRMTTIKASVSGEASPVVVELYQVASSRVSLLRDYRWKLFIAVLLGTVGAGGLGYAALRAGMAPLRSIAAGTASVTFTSGALPVDPSRLPAELDDLARALQRMIDRLRERYDRLSQFSADLAHDFRTPITNLLGQTQVALSSDRSIEEYQSLLVSNVEEYERLSRMIENMLFLARADNARVAIRATELDLREELHRQADYFESLAEARQITIQVNAQGKVFADPTLFRRALSNLLSNAIRYANEGTRVTVHGRHTGGVAQVKVENVGPGIAPEHLSLLFDRFFRADPARANSGESSGIGLAIVKTIMDLHHGAVSVRSVLNATTSFQLEFPDNRTIPHT</sequence>
<dbReference type="PANTHER" id="PTHR45436">
    <property type="entry name" value="SENSOR HISTIDINE KINASE YKOH"/>
    <property type="match status" value="1"/>
</dbReference>
<keyword evidence="5" id="KW-0597">Phosphoprotein</keyword>
<comment type="function">
    <text evidence="14">Member of a two-component regulatory system.</text>
</comment>
<dbReference type="SUPFAM" id="SSF55874">
    <property type="entry name" value="ATPase domain of HSP90 chaperone/DNA topoisomerase II/histidine kinase"/>
    <property type="match status" value="1"/>
</dbReference>
<evidence type="ECO:0000259" key="16">
    <source>
        <dbReference type="PROSITE" id="PS50885"/>
    </source>
</evidence>
<dbReference type="PRINTS" id="PR00344">
    <property type="entry name" value="BCTRLSENSOR"/>
</dbReference>
<dbReference type="InterPro" id="IPR050428">
    <property type="entry name" value="TCS_sensor_his_kinase"/>
</dbReference>
<evidence type="ECO:0000256" key="4">
    <source>
        <dbReference type="ARBA" id="ARBA00022519"/>
    </source>
</evidence>
<dbReference type="GO" id="GO:0005524">
    <property type="term" value="F:ATP binding"/>
    <property type="evidence" value="ECO:0007669"/>
    <property type="project" value="UniProtKB-KW"/>
</dbReference>
<keyword evidence="4 14" id="KW-0997">Cell inner membrane</keyword>
<dbReference type="SUPFAM" id="SSF47384">
    <property type="entry name" value="Homodimeric domain of signal transducing histidine kinase"/>
    <property type="match status" value="1"/>
</dbReference>
<dbReference type="SMART" id="SM00388">
    <property type="entry name" value="HisKA"/>
    <property type="match status" value="1"/>
</dbReference>
<dbReference type="CDD" id="cd00075">
    <property type="entry name" value="HATPase"/>
    <property type="match status" value="1"/>
</dbReference>
<dbReference type="SMART" id="SM00387">
    <property type="entry name" value="HATPase_c"/>
    <property type="match status" value="1"/>
</dbReference>
<keyword evidence="10 14" id="KW-0067">ATP-binding</keyword>
<dbReference type="Gene3D" id="1.10.287.130">
    <property type="match status" value="1"/>
</dbReference>
<keyword evidence="11 14" id="KW-1133">Transmembrane helix</keyword>
<dbReference type="NCBIfam" id="TIGR01386">
    <property type="entry name" value="cztS_silS_copS"/>
    <property type="match status" value="1"/>
</dbReference>
<dbReference type="EMBL" id="CP037900">
    <property type="protein sequence ID" value="QBP09724.1"/>
    <property type="molecule type" value="Genomic_DNA"/>
</dbReference>
<dbReference type="Gene3D" id="3.30.565.10">
    <property type="entry name" value="Histidine kinase-like ATPase, C-terminal domain"/>
    <property type="match status" value="1"/>
</dbReference>
<gene>
    <name evidence="17" type="ORF">DDF84_008100</name>
</gene>
<dbReference type="InterPro" id="IPR006290">
    <property type="entry name" value="CztS_silS_copS"/>
</dbReference>
<evidence type="ECO:0000256" key="12">
    <source>
        <dbReference type="ARBA" id="ARBA00023012"/>
    </source>
</evidence>
<evidence type="ECO:0000256" key="8">
    <source>
        <dbReference type="ARBA" id="ARBA00022741"/>
    </source>
</evidence>
<dbReference type="Pfam" id="PF00512">
    <property type="entry name" value="HisKA"/>
    <property type="match status" value="1"/>
</dbReference>
<evidence type="ECO:0000259" key="15">
    <source>
        <dbReference type="PROSITE" id="PS50109"/>
    </source>
</evidence>
<feature type="domain" description="Histidine kinase" evidence="15">
    <location>
        <begin position="250"/>
        <end position="464"/>
    </location>
</feature>
<evidence type="ECO:0000313" key="17">
    <source>
        <dbReference type="EMBL" id="QBP09724.1"/>
    </source>
</evidence>
<dbReference type="PROSITE" id="PS50109">
    <property type="entry name" value="HIS_KIN"/>
    <property type="match status" value="1"/>
</dbReference>
<dbReference type="OrthoDB" id="9786919at2"/>
<evidence type="ECO:0000256" key="7">
    <source>
        <dbReference type="ARBA" id="ARBA00022692"/>
    </source>
</evidence>
<dbReference type="Pfam" id="PF02518">
    <property type="entry name" value="HATPase_c"/>
    <property type="match status" value="1"/>
</dbReference>
<dbReference type="GO" id="GO:0005886">
    <property type="term" value="C:plasma membrane"/>
    <property type="evidence" value="ECO:0007669"/>
    <property type="project" value="UniProtKB-SubCell"/>
</dbReference>
<dbReference type="InterPro" id="IPR003660">
    <property type="entry name" value="HAMP_dom"/>
</dbReference>
<dbReference type="RefSeq" id="WP_017512503.1">
    <property type="nucleotide sequence ID" value="NZ_CP037900.1"/>
</dbReference>
<dbReference type="Gene3D" id="6.10.340.10">
    <property type="match status" value="1"/>
</dbReference>
<organism evidence="17 18">
    <name type="scientific">Cupriavidus metallidurans</name>
    <dbReference type="NCBI Taxonomy" id="119219"/>
    <lineage>
        <taxon>Bacteria</taxon>
        <taxon>Pseudomonadati</taxon>
        <taxon>Pseudomonadota</taxon>
        <taxon>Betaproteobacteria</taxon>
        <taxon>Burkholderiales</taxon>
        <taxon>Burkholderiaceae</taxon>
        <taxon>Cupriavidus</taxon>
    </lineage>
</organism>
<dbReference type="FunFam" id="1.10.287.130:FF:000001">
    <property type="entry name" value="Two-component sensor histidine kinase"/>
    <property type="match status" value="1"/>
</dbReference>
<dbReference type="SMART" id="SM00304">
    <property type="entry name" value="HAMP"/>
    <property type="match status" value="1"/>
</dbReference>
<dbReference type="InterPro" id="IPR004358">
    <property type="entry name" value="Sig_transdc_His_kin-like_C"/>
</dbReference>
<evidence type="ECO:0000256" key="14">
    <source>
        <dbReference type="RuleBase" id="RU364088"/>
    </source>
</evidence>
<evidence type="ECO:0000256" key="13">
    <source>
        <dbReference type="ARBA" id="ARBA00023136"/>
    </source>
</evidence>
<dbReference type="GO" id="GO:0000155">
    <property type="term" value="F:phosphorelay sensor kinase activity"/>
    <property type="evidence" value="ECO:0007669"/>
    <property type="project" value="InterPro"/>
</dbReference>
<dbReference type="AlphaFoldDB" id="A0A482IRP7"/>
<evidence type="ECO:0000256" key="1">
    <source>
        <dbReference type="ARBA" id="ARBA00000085"/>
    </source>
</evidence>
<evidence type="ECO:0000256" key="5">
    <source>
        <dbReference type="ARBA" id="ARBA00022553"/>
    </source>
</evidence>
<dbReference type="EC" id="2.7.13.3" evidence="14"/>
<dbReference type="InterPro" id="IPR003661">
    <property type="entry name" value="HisK_dim/P_dom"/>
</dbReference>
<feature type="transmembrane region" description="Helical" evidence="14">
    <location>
        <begin position="167"/>
        <end position="188"/>
    </location>
</feature>
<keyword evidence="12 14" id="KW-0902">Two-component regulatory system</keyword>
<evidence type="ECO:0000256" key="2">
    <source>
        <dbReference type="ARBA" id="ARBA00004429"/>
    </source>
</evidence>
<keyword evidence="8 14" id="KW-0547">Nucleotide-binding</keyword>
<evidence type="ECO:0000256" key="10">
    <source>
        <dbReference type="ARBA" id="ARBA00022840"/>
    </source>
</evidence>
<dbReference type="InterPro" id="IPR036890">
    <property type="entry name" value="HATPase_C_sf"/>
</dbReference>
<dbReference type="PANTHER" id="PTHR45436:SF3">
    <property type="entry name" value="SENSOR HISTIDINE KINASE HPRS"/>
    <property type="match status" value="1"/>
</dbReference>
<keyword evidence="7 14" id="KW-0812">Transmembrane</keyword>
<dbReference type="InterPro" id="IPR005467">
    <property type="entry name" value="His_kinase_dom"/>
</dbReference>
<dbReference type="CDD" id="cd00082">
    <property type="entry name" value="HisKA"/>
    <property type="match status" value="1"/>
</dbReference>
<accession>A0A482IRP7</accession>
<dbReference type="Proteomes" id="UP000253772">
    <property type="component" value="Chromosome c1"/>
</dbReference>
<feature type="domain" description="HAMP" evidence="16">
    <location>
        <begin position="189"/>
        <end position="242"/>
    </location>
</feature>
<name>A0A482IRP7_9BURK</name>
<evidence type="ECO:0000256" key="9">
    <source>
        <dbReference type="ARBA" id="ARBA00022777"/>
    </source>
</evidence>
<keyword evidence="3 14" id="KW-1003">Cell membrane</keyword>
<reference evidence="17 18" key="1">
    <citation type="submission" date="2019-03" db="EMBL/GenBank/DDBJ databases">
        <title>Comparative insights into the high quality Complete genome sequence of highly metal resistant Cupriavidus metallidurans strain BS1 isolated from a gold-copper mine.</title>
        <authorList>
            <person name="Mazhar H.S."/>
            <person name="Rensing C."/>
        </authorList>
    </citation>
    <scope>NUCLEOTIDE SEQUENCE [LARGE SCALE GENOMIC DNA]</scope>
    <source>
        <strain evidence="17 18">BS1</strain>
    </source>
</reference>
<comment type="catalytic activity">
    <reaction evidence="1 14">
        <text>ATP + protein L-histidine = ADP + protein N-phospho-L-histidine.</text>
        <dbReference type="EC" id="2.7.13.3"/>
    </reaction>
</comment>
<keyword evidence="6 14" id="KW-0808">Transferase</keyword>
<protein>
    <recommendedName>
        <fullName evidence="14">Sensor protein</fullName>
        <ecNumber evidence="14">2.7.13.3</ecNumber>
    </recommendedName>
</protein>
<dbReference type="PROSITE" id="PS50885">
    <property type="entry name" value="HAMP"/>
    <property type="match status" value="1"/>
</dbReference>
<keyword evidence="9 14" id="KW-0418">Kinase</keyword>
<evidence type="ECO:0000256" key="6">
    <source>
        <dbReference type="ARBA" id="ARBA00022679"/>
    </source>
</evidence>
<evidence type="ECO:0000256" key="11">
    <source>
        <dbReference type="ARBA" id="ARBA00022989"/>
    </source>
</evidence>
<evidence type="ECO:0000256" key="3">
    <source>
        <dbReference type="ARBA" id="ARBA00022475"/>
    </source>
</evidence>
<dbReference type="InterPro" id="IPR003594">
    <property type="entry name" value="HATPase_dom"/>
</dbReference>
<evidence type="ECO:0000313" key="18">
    <source>
        <dbReference type="Proteomes" id="UP000253772"/>
    </source>
</evidence>